<evidence type="ECO:0000313" key="3">
    <source>
        <dbReference type="Proteomes" id="UP001187531"/>
    </source>
</evidence>
<reference evidence="2" key="1">
    <citation type="submission" date="2023-07" db="EMBL/GenBank/DDBJ databases">
        <title>Chromosome-level genome assembly of Artemia franciscana.</title>
        <authorList>
            <person name="Jo E."/>
        </authorList>
    </citation>
    <scope>NUCLEOTIDE SEQUENCE</scope>
    <source>
        <tissue evidence="2">Whole body</tissue>
    </source>
</reference>
<keyword evidence="3" id="KW-1185">Reference proteome</keyword>
<evidence type="ECO:0000313" key="2">
    <source>
        <dbReference type="EMBL" id="KAK2722611.1"/>
    </source>
</evidence>
<evidence type="ECO:0000256" key="1">
    <source>
        <dbReference type="SAM" id="MobiDB-lite"/>
    </source>
</evidence>
<comment type="caution">
    <text evidence="2">The sequence shown here is derived from an EMBL/GenBank/DDBJ whole genome shotgun (WGS) entry which is preliminary data.</text>
</comment>
<feature type="compositionally biased region" description="Basic and acidic residues" evidence="1">
    <location>
        <begin position="94"/>
        <end position="108"/>
    </location>
</feature>
<feature type="region of interest" description="Disordered" evidence="1">
    <location>
        <begin position="86"/>
        <end position="108"/>
    </location>
</feature>
<name>A0AA88IE55_ARTSF</name>
<dbReference type="Proteomes" id="UP001187531">
    <property type="component" value="Unassembled WGS sequence"/>
</dbReference>
<proteinExistence type="predicted"/>
<sequence length="108" mass="12780">MLVSDAYPIYERYSERNNDDDKNYEEPGQELDRSWRDEWLLHVDMAKKATHKHQEDASEKDSLLSDFKCCFQTFCKSPFNRTKIPYPDSMPRGISKEKKEAILKKSCP</sequence>
<gene>
    <name evidence="2" type="ORF">QYM36_002967</name>
</gene>
<organism evidence="2 3">
    <name type="scientific">Artemia franciscana</name>
    <name type="common">Brine shrimp</name>
    <name type="synonym">Artemia sanfranciscana</name>
    <dbReference type="NCBI Taxonomy" id="6661"/>
    <lineage>
        <taxon>Eukaryota</taxon>
        <taxon>Metazoa</taxon>
        <taxon>Ecdysozoa</taxon>
        <taxon>Arthropoda</taxon>
        <taxon>Crustacea</taxon>
        <taxon>Branchiopoda</taxon>
        <taxon>Anostraca</taxon>
        <taxon>Artemiidae</taxon>
        <taxon>Artemia</taxon>
    </lineage>
</organism>
<protein>
    <submittedName>
        <fullName evidence="2">Uncharacterized protein</fullName>
    </submittedName>
</protein>
<accession>A0AA88IE55</accession>
<dbReference type="AlphaFoldDB" id="A0AA88IE55"/>
<dbReference type="EMBL" id="JAVRJZ010000005">
    <property type="protein sequence ID" value="KAK2722611.1"/>
    <property type="molecule type" value="Genomic_DNA"/>
</dbReference>